<sequence>MKEKRFVTDAYDPHGPDESLLSMMKKNQEEDIMAIYEGAGVALVTPFKENREVNYEKLEELVEEQIALGTDSIIACGTTGEASTMTHEEHLDVIKFVCQVTKKRIPVIAGTGSNCTETAVYLSEEAEKHGADGLLLVSPYYNKATQNGLKAHFKAVADMVKIPILLYNIPGRTGVTIAAETIADLCLHVTNIVGVKEASGNFSAIADIMNLTDGRVDLYSGNDDQIVPMLSLGGKGVISVLSNIAPSQTHEICESYFKGDVKRSAALQLAAIPLINALFCEVNPIPVKAALNLMGKAAGPMRLPLTEMEPKNQERLREAMKAYGIL</sequence>
<name>A0ABY1C4S1_9FIRM</name>
<keyword evidence="10 12" id="KW-0704">Schiff base</keyword>
<evidence type="ECO:0000256" key="9">
    <source>
        <dbReference type="ARBA" id="ARBA00023239"/>
    </source>
</evidence>
<dbReference type="NCBIfam" id="TIGR00674">
    <property type="entry name" value="dapA"/>
    <property type="match status" value="1"/>
</dbReference>
<evidence type="ECO:0000256" key="11">
    <source>
        <dbReference type="ARBA" id="ARBA00047836"/>
    </source>
</evidence>
<evidence type="ECO:0000256" key="2">
    <source>
        <dbReference type="ARBA" id="ARBA00005120"/>
    </source>
</evidence>
<evidence type="ECO:0000256" key="8">
    <source>
        <dbReference type="ARBA" id="ARBA00023154"/>
    </source>
</evidence>
<evidence type="ECO:0000256" key="4">
    <source>
        <dbReference type="ARBA" id="ARBA00012086"/>
    </source>
</evidence>
<protein>
    <recommendedName>
        <fullName evidence="4 12">4-hydroxy-tetrahydrodipicolinate synthase</fullName>
        <shortName evidence="12">HTPA synthase</shortName>
        <ecNumber evidence="4 12">4.3.3.7</ecNumber>
    </recommendedName>
</protein>
<dbReference type="CDD" id="cd00950">
    <property type="entry name" value="DHDPS"/>
    <property type="match status" value="1"/>
</dbReference>
<keyword evidence="6 12" id="KW-0028">Amino-acid biosynthesis</keyword>
<dbReference type="EC" id="4.3.3.7" evidence="4 12"/>
<evidence type="ECO:0000313" key="15">
    <source>
        <dbReference type="Proteomes" id="UP000198970"/>
    </source>
</evidence>
<dbReference type="InterPro" id="IPR005263">
    <property type="entry name" value="DapA"/>
</dbReference>
<feature type="binding site" evidence="12">
    <location>
        <position position="79"/>
    </location>
    <ligand>
        <name>pyruvate</name>
        <dbReference type="ChEBI" id="CHEBI:15361"/>
    </ligand>
</feature>
<comment type="function">
    <text evidence="1 12">Catalyzes the condensation of (S)-aspartate-beta-semialdehyde [(S)-ASA] and pyruvate to 4-hydroxy-tetrahydrodipicolinate (HTPA).</text>
</comment>
<evidence type="ECO:0000256" key="13">
    <source>
        <dbReference type="PIRNR" id="PIRNR001365"/>
    </source>
</evidence>
<keyword evidence="9 12" id="KW-0456">Lyase</keyword>
<evidence type="ECO:0000256" key="6">
    <source>
        <dbReference type="ARBA" id="ARBA00022605"/>
    </source>
</evidence>
<comment type="subcellular location">
    <subcellularLocation>
        <location evidence="12">Cytoplasm</location>
    </subcellularLocation>
</comment>
<reference evidence="14 15" key="1">
    <citation type="submission" date="2016-10" db="EMBL/GenBank/DDBJ databases">
        <authorList>
            <person name="Varghese N."/>
            <person name="Submissions S."/>
        </authorList>
    </citation>
    <scope>NUCLEOTIDE SEQUENCE [LARGE SCALE GENOMIC DNA]</scope>
    <source>
        <strain evidence="14 15">ATCC 19403</strain>
    </source>
</reference>
<feature type="active site" description="Proton donor/acceptor" evidence="12">
    <location>
        <position position="167"/>
    </location>
</feature>
<evidence type="ECO:0000256" key="1">
    <source>
        <dbReference type="ARBA" id="ARBA00003294"/>
    </source>
</evidence>
<dbReference type="Proteomes" id="UP000198970">
    <property type="component" value="Chromosome I"/>
</dbReference>
<keyword evidence="8 12" id="KW-0457">Lysine biosynthesis</keyword>
<comment type="catalytic activity">
    <reaction evidence="11 12">
        <text>L-aspartate 4-semialdehyde + pyruvate = (2S,4S)-4-hydroxy-2,3,4,5-tetrahydrodipicolinate + H2O + H(+)</text>
        <dbReference type="Rhea" id="RHEA:34171"/>
        <dbReference type="ChEBI" id="CHEBI:15361"/>
        <dbReference type="ChEBI" id="CHEBI:15377"/>
        <dbReference type="ChEBI" id="CHEBI:15378"/>
        <dbReference type="ChEBI" id="CHEBI:67139"/>
        <dbReference type="ChEBI" id="CHEBI:537519"/>
        <dbReference type="EC" id="4.3.3.7"/>
    </reaction>
</comment>
<dbReference type="PIRSF" id="PIRSF001365">
    <property type="entry name" value="DHDPS"/>
    <property type="match status" value="1"/>
</dbReference>
<dbReference type="HAMAP" id="MF_00418">
    <property type="entry name" value="DapA"/>
    <property type="match status" value="1"/>
</dbReference>
<comment type="similarity">
    <text evidence="3 12 13">Belongs to the DapA family.</text>
</comment>
<comment type="pathway">
    <text evidence="2 12">Amino-acid biosynthesis; L-lysine biosynthesis via DAP pathway; (S)-tetrahydrodipicolinate from L-aspartate: step 3/4.</text>
</comment>
<proteinExistence type="inferred from homology"/>
<evidence type="ECO:0000256" key="12">
    <source>
        <dbReference type="HAMAP-Rule" id="MF_00418"/>
    </source>
</evidence>
<dbReference type="InterPro" id="IPR013785">
    <property type="entry name" value="Aldolase_TIM"/>
</dbReference>
<keyword evidence="15" id="KW-1185">Reference proteome</keyword>
<feature type="site" description="Part of a proton relay during catalysis" evidence="12">
    <location>
        <position position="78"/>
    </location>
</feature>
<accession>A0ABY1C4S1</accession>
<comment type="caution">
    <text evidence="12">Was originally thought to be a dihydrodipicolinate synthase (DHDPS), catalyzing the condensation of (S)-aspartate-beta-semialdehyde [(S)-ASA] and pyruvate to dihydrodipicolinate (DHDP). However, it was shown in E.coli that the product of the enzymatic reaction is not dihydrodipicolinate but in fact (4S)-4-hydroxy-2,3,4,5-tetrahydro-(2S)-dipicolinic acid (HTPA), and that the consecutive dehydration reaction leading to DHDP is not spontaneous but catalyzed by DapB.</text>
</comment>
<evidence type="ECO:0000256" key="7">
    <source>
        <dbReference type="ARBA" id="ARBA00022915"/>
    </source>
</evidence>
<dbReference type="PROSITE" id="PS00666">
    <property type="entry name" value="DHDPS_2"/>
    <property type="match status" value="1"/>
</dbReference>
<dbReference type="InterPro" id="IPR002220">
    <property type="entry name" value="DapA-like"/>
</dbReference>
<dbReference type="InterPro" id="IPR020624">
    <property type="entry name" value="Schiff_base-form_aldolases_CS"/>
</dbReference>
<organism evidence="14 15">
    <name type="scientific">Lacrimispora sphenoides JCM 1415</name>
    <dbReference type="NCBI Taxonomy" id="1297793"/>
    <lineage>
        <taxon>Bacteria</taxon>
        <taxon>Bacillati</taxon>
        <taxon>Bacillota</taxon>
        <taxon>Clostridia</taxon>
        <taxon>Lachnospirales</taxon>
        <taxon>Lachnospiraceae</taxon>
        <taxon>Lacrimispora</taxon>
    </lineage>
</organism>
<dbReference type="PANTHER" id="PTHR12128:SF66">
    <property type="entry name" value="4-HYDROXY-2-OXOGLUTARATE ALDOLASE, MITOCHONDRIAL"/>
    <property type="match status" value="1"/>
</dbReference>
<keyword evidence="5 12" id="KW-0963">Cytoplasm</keyword>
<feature type="site" description="Part of a proton relay during catalysis" evidence="12">
    <location>
        <position position="141"/>
    </location>
</feature>
<keyword evidence="7 12" id="KW-0220">Diaminopimelate biosynthesis</keyword>
<dbReference type="PROSITE" id="PS00665">
    <property type="entry name" value="DHDPS_1"/>
    <property type="match status" value="1"/>
</dbReference>
<evidence type="ECO:0000256" key="5">
    <source>
        <dbReference type="ARBA" id="ARBA00022490"/>
    </source>
</evidence>
<dbReference type="Pfam" id="PF00701">
    <property type="entry name" value="DHDPS"/>
    <property type="match status" value="1"/>
</dbReference>
<dbReference type="InterPro" id="IPR020625">
    <property type="entry name" value="Schiff_base-form_aldolases_AS"/>
</dbReference>
<dbReference type="PANTHER" id="PTHR12128">
    <property type="entry name" value="DIHYDRODIPICOLINATE SYNTHASE"/>
    <property type="match status" value="1"/>
</dbReference>
<gene>
    <name evidence="12" type="primary">dapA</name>
    <name evidence="14" type="ORF">SAMN02745906_0945</name>
</gene>
<evidence type="ECO:0000256" key="10">
    <source>
        <dbReference type="ARBA" id="ARBA00023270"/>
    </source>
</evidence>
<comment type="subunit">
    <text evidence="12">Homotetramer; dimer of dimers.</text>
</comment>
<dbReference type="SUPFAM" id="SSF51569">
    <property type="entry name" value="Aldolase"/>
    <property type="match status" value="1"/>
</dbReference>
<dbReference type="SMART" id="SM01130">
    <property type="entry name" value="DHDPS"/>
    <property type="match status" value="1"/>
</dbReference>
<dbReference type="EMBL" id="LT630003">
    <property type="protein sequence ID" value="SET65984.1"/>
    <property type="molecule type" value="Genomic_DNA"/>
</dbReference>
<dbReference type="PRINTS" id="PR00146">
    <property type="entry name" value="DHPICSNTHASE"/>
</dbReference>
<feature type="binding site" evidence="12">
    <location>
        <position position="238"/>
    </location>
    <ligand>
        <name>pyruvate</name>
        <dbReference type="ChEBI" id="CHEBI:15361"/>
    </ligand>
</feature>
<feature type="active site" description="Schiff-base intermediate with substrate" evidence="12">
    <location>
        <position position="196"/>
    </location>
</feature>
<evidence type="ECO:0000313" key="14">
    <source>
        <dbReference type="EMBL" id="SET65984.1"/>
    </source>
</evidence>
<evidence type="ECO:0000256" key="3">
    <source>
        <dbReference type="ARBA" id="ARBA00007592"/>
    </source>
</evidence>
<dbReference type="Gene3D" id="3.20.20.70">
    <property type="entry name" value="Aldolase class I"/>
    <property type="match status" value="1"/>
</dbReference>